<comment type="caution">
    <text evidence="2">The sequence shown here is derived from an EMBL/GenBank/DDBJ whole genome shotgun (WGS) entry which is preliminary data.</text>
</comment>
<name>A0A388TE24_TERA1</name>
<evidence type="ECO:0000313" key="2">
    <source>
        <dbReference type="EMBL" id="GBR75219.1"/>
    </source>
</evidence>
<sequence>LCRYRSFYHKINNLKGEYPYPDLSPKLLAELDPLIDLILQRNALAAERSKAERERMDRLIRRYDRKFD</sequence>
<keyword evidence="1" id="KW-0175">Coiled coil</keyword>
<dbReference type="AlphaFoldDB" id="A0A388TE24"/>
<gene>
    <name evidence="2" type="ORF">NO1_2243</name>
</gene>
<feature type="coiled-coil region" evidence="1">
    <location>
        <begin position="34"/>
        <end position="66"/>
    </location>
</feature>
<organism evidence="2 3">
    <name type="scientific">Termititenax aidoneus</name>
    <dbReference type="NCBI Taxonomy" id="2218524"/>
    <lineage>
        <taxon>Bacteria</taxon>
        <taxon>Bacillati</taxon>
        <taxon>Candidatus Margulisiibacteriota</taxon>
        <taxon>Candidatus Termititenacia</taxon>
        <taxon>Candidatus Termititenacales</taxon>
        <taxon>Candidatus Termititenacaceae</taxon>
        <taxon>Candidatus Termititenax</taxon>
    </lineage>
</organism>
<protein>
    <submittedName>
        <fullName evidence="2">Uncharacterized protein</fullName>
    </submittedName>
</protein>
<accession>A0A388TE24</accession>
<keyword evidence="3" id="KW-1185">Reference proteome</keyword>
<dbReference type="EMBL" id="BGZN01000196">
    <property type="protein sequence ID" value="GBR75219.1"/>
    <property type="molecule type" value="Genomic_DNA"/>
</dbReference>
<evidence type="ECO:0000313" key="3">
    <source>
        <dbReference type="Proteomes" id="UP000269352"/>
    </source>
</evidence>
<dbReference type="Proteomes" id="UP000269352">
    <property type="component" value="Unassembled WGS sequence"/>
</dbReference>
<reference evidence="2 3" key="1">
    <citation type="journal article" date="2019" name="ISME J.">
        <title>Genome analyses of uncultured TG2/ZB3 bacteria in 'Margulisbacteria' specifically attached to ectosymbiotic spirochetes of protists in the termite gut.</title>
        <authorList>
            <person name="Utami Y.D."/>
            <person name="Kuwahara H."/>
            <person name="Igai K."/>
            <person name="Murakami T."/>
            <person name="Sugaya K."/>
            <person name="Morikawa T."/>
            <person name="Nagura Y."/>
            <person name="Yuki M."/>
            <person name="Deevong P."/>
            <person name="Inoue T."/>
            <person name="Kihara K."/>
            <person name="Lo N."/>
            <person name="Yamada A."/>
            <person name="Ohkuma M."/>
            <person name="Hongoh Y."/>
        </authorList>
    </citation>
    <scope>NUCLEOTIDE SEQUENCE [LARGE SCALE GENOMIC DNA]</scope>
    <source>
        <strain evidence="2">NkOx7-01</strain>
    </source>
</reference>
<evidence type="ECO:0000256" key="1">
    <source>
        <dbReference type="SAM" id="Coils"/>
    </source>
</evidence>
<feature type="non-terminal residue" evidence="2">
    <location>
        <position position="1"/>
    </location>
</feature>
<proteinExistence type="predicted"/>